<dbReference type="InterPro" id="IPR013196">
    <property type="entry name" value="HTH_11"/>
</dbReference>
<dbReference type="PANTHER" id="PTHR34580">
    <property type="match status" value="1"/>
</dbReference>
<name>A0ABT0XEY5_9BACI</name>
<dbReference type="EMBL" id="JAMQJY010000001">
    <property type="protein sequence ID" value="MCM2674463.1"/>
    <property type="molecule type" value="Genomic_DNA"/>
</dbReference>
<dbReference type="InterPro" id="IPR051534">
    <property type="entry name" value="CBASS_pafABC_assoc_protein"/>
</dbReference>
<reference evidence="4" key="1">
    <citation type="submission" date="2022-06" db="EMBL/GenBank/DDBJ databases">
        <title>Alkalicoccobacillus porphyridii sp. nov., isolated from a marine red alga, Porphyridium purpureum and reclassification of Shouchella plakortidis and Shouchella gibsonii as Alkalicoccobacillus plakortidis comb. nov. and Alkalicoccobacillus gibsonii comb. nov.</title>
        <authorList>
            <person name="Kim K.H."/>
            <person name="Lee J.K."/>
            <person name="Han D.M."/>
            <person name="Baek J.H."/>
            <person name="Jeon C.O."/>
        </authorList>
    </citation>
    <scope>NUCLEOTIDE SEQUENCE</scope>
    <source>
        <strain evidence="4">DSM 19153</strain>
    </source>
</reference>
<dbReference type="SUPFAM" id="SSF46785">
    <property type="entry name" value="Winged helix' DNA-binding domain"/>
    <property type="match status" value="1"/>
</dbReference>
<feature type="domain" description="HTH deoR-type" evidence="3">
    <location>
        <begin position="2"/>
        <end position="61"/>
    </location>
</feature>
<dbReference type="Pfam" id="PF13280">
    <property type="entry name" value="WYL"/>
    <property type="match status" value="1"/>
</dbReference>
<keyword evidence="2" id="KW-0804">Transcription</keyword>
<dbReference type="Proteomes" id="UP001203665">
    <property type="component" value="Unassembled WGS sequence"/>
</dbReference>
<accession>A0ABT0XEY5</accession>
<dbReference type="InterPro" id="IPR036388">
    <property type="entry name" value="WH-like_DNA-bd_sf"/>
</dbReference>
<dbReference type="InterPro" id="IPR036390">
    <property type="entry name" value="WH_DNA-bd_sf"/>
</dbReference>
<evidence type="ECO:0000256" key="2">
    <source>
        <dbReference type="ARBA" id="ARBA00023163"/>
    </source>
</evidence>
<comment type="caution">
    <text evidence="4">The sequence shown here is derived from an EMBL/GenBank/DDBJ whole genome shotgun (WGS) entry which is preliminary data.</text>
</comment>
<dbReference type="InterPro" id="IPR001034">
    <property type="entry name" value="DeoR_HTH"/>
</dbReference>
<gene>
    <name evidence="4" type="ORF">NDM98_02340</name>
</gene>
<keyword evidence="5" id="KW-1185">Reference proteome</keyword>
<dbReference type="PROSITE" id="PS51000">
    <property type="entry name" value="HTH_DEOR_2"/>
    <property type="match status" value="1"/>
</dbReference>
<proteinExistence type="predicted"/>
<dbReference type="PANTHER" id="PTHR34580:SF1">
    <property type="entry name" value="PROTEIN PAFC"/>
    <property type="match status" value="1"/>
</dbReference>
<dbReference type="PROSITE" id="PS52050">
    <property type="entry name" value="WYL"/>
    <property type="match status" value="1"/>
</dbReference>
<organism evidence="4 5">
    <name type="scientific">Alkalicoccobacillus plakortidis</name>
    <dbReference type="NCBI Taxonomy" id="444060"/>
    <lineage>
        <taxon>Bacteria</taxon>
        <taxon>Bacillati</taxon>
        <taxon>Bacillota</taxon>
        <taxon>Bacilli</taxon>
        <taxon>Bacillales</taxon>
        <taxon>Bacillaceae</taxon>
        <taxon>Alkalicoccobacillus</taxon>
    </lineage>
</organism>
<dbReference type="Pfam" id="PF08279">
    <property type="entry name" value="HTH_11"/>
    <property type="match status" value="1"/>
</dbReference>
<dbReference type="RefSeq" id="WP_251604238.1">
    <property type="nucleotide sequence ID" value="NZ_JAMQJY010000001.1"/>
</dbReference>
<evidence type="ECO:0000256" key="1">
    <source>
        <dbReference type="ARBA" id="ARBA00023015"/>
    </source>
</evidence>
<dbReference type="InterPro" id="IPR026881">
    <property type="entry name" value="WYL_dom"/>
</dbReference>
<keyword evidence="1" id="KW-0805">Transcription regulation</keyword>
<evidence type="ECO:0000313" key="4">
    <source>
        <dbReference type="EMBL" id="MCM2674463.1"/>
    </source>
</evidence>
<evidence type="ECO:0000259" key="3">
    <source>
        <dbReference type="PROSITE" id="PS51000"/>
    </source>
</evidence>
<evidence type="ECO:0000313" key="5">
    <source>
        <dbReference type="Proteomes" id="UP001203665"/>
    </source>
</evidence>
<protein>
    <submittedName>
        <fullName evidence="4">WYL domain-containing protein</fullName>
    </submittedName>
</protein>
<sequence>MKVHRLMSILLLIESRGTIKANELAEKLEVSLRTIYRDVDKLCESGVPLTTTTGPNGGIHLMEGYSSGLNHLHEQDLMNLYLSGMGIQPVKESDMSIKLNHTLLKLQQHASIDGYTLMENMNKRFHFDEDSWWQDPIRLLDIDDLLSAVFRSSKIRITYEKVNGTSSMRIIHPYGIVVKRADWYVIGFCELSDEIRTFKCERIKAAETLKEEFLIPLNFSLQQYWDASKQAFIGKLIKAEQYHVQLSMSADYARHLSGYEVLSRLKNDSGLLLTINLYDYEYAKSVIYEQLPYIEVLQPEELRKTIQQTLEYLLDKYKNNDPH</sequence>
<dbReference type="Gene3D" id="1.10.10.10">
    <property type="entry name" value="Winged helix-like DNA-binding domain superfamily/Winged helix DNA-binding domain"/>
    <property type="match status" value="1"/>
</dbReference>